<feature type="region of interest" description="Disordered" evidence="1">
    <location>
        <begin position="137"/>
        <end position="246"/>
    </location>
</feature>
<evidence type="ECO:0000313" key="3">
    <source>
        <dbReference type="Proteomes" id="UP000077684"/>
    </source>
</evidence>
<feature type="compositionally biased region" description="Low complexity" evidence="1">
    <location>
        <begin position="231"/>
        <end position="241"/>
    </location>
</feature>
<proteinExistence type="predicted"/>
<comment type="caution">
    <text evidence="2">The sequence shown here is derived from an EMBL/GenBank/DDBJ whole genome shotgun (WGS) entry which is preliminary data.</text>
</comment>
<reference evidence="2" key="2">
    <citation type="journal article" date="2019" name="IMA Fungus">
        <title>Genome sequencing and comparison of five Tilletia species to identify candidate genes for the detection of regulated species infecting wheat.</title>
        <authorList>
            <person name="Nguyen H.D.T."/>
            <person name="Sultana T."/>
            <person name="Kesanakurti P."/>
            <person name="Hambleton S."/>
        </authorList>
    </citation>
    <scope>NUCLEOTIDE SEQUENCE</scope>
    <source>
        <strain evidence="2">DAOMC 236426</strain>
    </source>
</reference>
<reference evidence="2" key="1">
    <citation type="submission" date="2016-04" db="EMBL/GenBank/DDBJ databases">
        <authorList>
            <person name="Nguyen H.D."/>
            <person name="Samba Siva P."/>
            <person name="Cullis J."/>
            <person name="Levesque C.A."/>
            <person name="Hambleton S."/>
        </authorList>
    </citation>
    <scope>NUCLEOTIDE SEQUENCE</scope>
    <source>
        <strain evidence="2">DAOMC 236426</strain>
    </source>
</reference>
<feature type="compositionally biased region" description="Polar residues" evidence="1">
    <location>
        <begin position="29"/>
        <end position="43"/>
    </location>
</feature>
<organism evidence="2 3">
    <name type="scientific">Tilletia controversa</name>
    <name type="common">dwarf bunt fungus</name>
    <dbReference type="NCBI Taxonomy" id="13291"/>
    <lineage>
        <taxon>Eukaryota</taxon>
        <taxon>Fungi</taxon>
        <taxon>Dikarya</taxon>
        <taxon>Basidiomycota</taxon>
        <taxon>Ustilaginomycotina</taxon>
        <taxon>Exobasidiomycetes</taxon>
        <taxon>Tilletiales</taxon>
        <taxon>Tilletiaceae</taxon>
        <taxon>Tilletia</taxon>
    </lineage>
</organism>
<name>A0A8X7SUV6_9BASI</name>
<accession>A0A8X7SUV6</accession>
<protein>
    <submittedName>
        <fullName evidence="2">Uncharacterized protein</fullName>
    </submittedName>
</protein>
<feature type="compositionally biased region" description="Low complexity" evidence="1">
    <location>
        <begin position="496"/>
        <end position="511"/>
    </location>
</feature>
<feature type="compositionally biased region" description="Low complexity" evidence="1">
    <location>
        <begin position="17"/>
        <end position="28"/>
    </location>
</feature>
<feature type="region of interest" description="Disordered" evidence="1">
    <location>
        <begin position="1"/>
        <end position="43"/>
    </location>
</feature>
<feature type="region of interest" description="Disordered" evidence="1">
    <location>
        <begin position="479"/>
        <end position="512"/>
    </location>
</feature>
<dbReference type="EMBL" id="LWDE02001031">
    <property type="protein sequence ID" value="KAE8242819.1"/>
    <property type="molecule type" value="Genomic_DNA"/>
</dbReference>
<dbReference type="Proteomes" id="UP000077684">
    <property type="component" value="Unassembled WGS sequence"/>
</dbReference>
<dbReference type="AlphaFoldDB" id="A0A8X7SUV6"/>
<evidence type="ECO:0000256" key="1">
    <source>
        <dbReference type="SAM" id="MobiDB-lite"/>
    </source>
</evidence>
<sequence length="522" mass="56854">MAPRPTRNSGGLGNIEALANPAPAASRAQSGSSPNSTVEQMQQLQAQARLVDNSAAGAGADVVEDDLVEANEQEVVAPEDNRAPVADEVGIQDDLQRNVIEYAPRRIPDYANLDLEEDVRQFFKSCDPDALAHKKRVEDGLRGALQDPFEEPQQGPFPKHREPEQHKATKTYASKGKARRRSSDSDSELSEELSPSSKQEAVGRLATKGQDAADSDSDASYGNPYTKKKPASAAPSASASSSKHKISPLWGSSIKKKKVAPPLTCYDSEPSVLRGRPFQPKAKSSASIDLPSLVVVNKLRSSLYVPLWHFTQEGVADGRAREAHVLQTTNPILTQLLETSGNHAPLGQHKKQDRAMTYREMSAAFNTFIKTMEKVVHEASGEEKEWLGIEKDAWVEMWTMIRDHEFIAKPNGWSILALYVDFLRHDYYDAPYGSRLDPSCWQKDIMAKIRAQFEFGGILSASSSSAAQSAASGINIIGQASSSSSRRSQRKKERAAQGAQPFQQGPSAQSPHALGACFVCGS</sequence>
<keyword evidence="3" id="KW-1185">Reference proteome</keyword>
<evidence type="ECO:0000313" key="2">
    <source>
        <dbReference type="EMBL" id="KAE8242819.1"/>
    </source>
</evidence>
<gene>
    <name evidence="2" type="ORF">A4X06_0g6745</name>
</gene>